<name>A0A858QAX3_9GAMM</name>
<dbReference type="InterPro" id="IPR036909">
    <property type="entry name" value="Cyt_c-like_dom_sf"/>
</dbReference>
<sequence length="390" mass="43090">MKYRRTLAAGIFGLIASHPALSDDLALPGGKRLSLKAQLGQKLFFDANLSTPPGQSCSSCHDPNSAFTDPNKNQPTSNGVLATLKGNRNAPTVTYAAYTPPFHYDTTLRLFVGGQFLDGRASTLKDQAKGPFLNPVEMANPDKQTVVTKVREAEYAWMFDEVFGPGSLDHTRKAYDRIAAAIAAFERSPVFARFDSKYDYYLKGKVRLTPQEMRGLVVFESEKKGHCAACHPSRPSANGTPPLFTDHTYDNLGVPKNPDNPFYALPSKLNPDGPAFVDQGLGKQVGKFWENGKLKVPTLRNIALTAPYMHNGYFSTLRSVVDFYNTRDVRPTCWNELVTEAEAERLGCWPAPEVSQNVNRDELGDLGLSDREVDDLVAFLKTLTDGYQPE</sequence>
<feature type="domain" description="Cytochrome c" evidence="9">
    <location>
        <begin position="210"/>
        <end position="384"/>
    </location>
</feature>
<evidence type="ECO:0000256" key="8">
    <source>
        <dbReference type="SAM" id="SignalP"/>
    </source>
</evidence>
<dbReference type="GO" id="GO:0030313">
    <property type="term" value="C:cell envelope"/>
    <property type="evidence" value="ECO:0007669"/>
    <property type="project" value="UniProtKB-SubCell"/>
</dbReference>
<dbReference type="PANTHER" id="PTHR30600">
    <property type="entry name" value="CYTOCHROME C PEROXIDASE-RELATED"/>
    <property type="match status" value="1"/>
</dbReference>
<keyword evidence="2 7" id="KW-0349">Heme</keyword>
<evidence type="ECO:0000256" key="5">
    <source>
        <dbReference type="ARBA" id="ARBA00023002"/>
    </source>
</evidence>
<dbReference type="RefSeq" id="WP_169604129.1">
    <property type="nucleotide sequence ID" value="NZ_CP046565.1"/>
</dbReference>
<dbReference type="InterPro" id="IPR004852">
    <property type="entry name" value="Di-haem_cyt_c_peroxidsae"/>
</dbReference>
<keyword evidence="6 7" id="KW-0408">Iron</keyword>
<evidence type="ECO:0000259" key="9">
    <source>
        <dbReference type="PROSITE" id="PS51007"/>
    </source>
</evidence>
<keyword evidence="4 8" id="KW-0732">Signal</keyword>
<feature type="domain" description="Cytochrome c" evidence="9">
    <location>
        <begin position="35"/>
        <end position="154"/>
    </location>
</feature>
<evidence type="ECO:0000256" key="4">
    <source>
        <dbReference type="ARBA" id="ARBA00022729"/>
    </source>
</evidence>
<dbReference type="GO" id="GO:0020037">
    <property type="term" value="F:heme binding"/>
    <property type="evidence" value="ECO:0007669"/>
    <property type="project" value="InterPro"/>
</dbReference>
<dbReference type="Pfam" id="PF03150">
    <property type="entry name" value="CCP_MauG"/>
    <property type="match status" value="1"/>
</dbReference>
<dbReference type="Proteomes" id="UP000503004">
    <property type="component" value="Chromosome"/>
</dbReference>
<dbReference type="InterPro" id="IPR009056">
    <property type="entry name" value="Cyt_c-like_dom"/>
</dbReference>
<evidence type="ECO:0000256" key="3">
    <source>
        <dbReference type="ARBA" id="ARBA00022723"/>
    </source>
</evidence>
<dbReference type="AlphaFoldDB" id="A0A858QAX3"/>
<protein>
    <submittedName>
        <fullName evidence="10">C-type cytochrome</fullName>
    </submittedName>
</protein>
<dbReference type="PANTHER" id="PTHR30600:SF10">
    <property type="entry name" value="BLL6722 PROTEIN"/>
    <property type="match status" value="1"/>
</dbReference>
<dbReference type="EMBL" id="CP046565">
    <property type="protein sequence ID" value="QJD30854.1"/>
    <property type="molecule type" value="Genomic_DNA"/>
</dbReference>
<dbReference type="GO" id="GO:0046872">
    <property type="term" value="F:metal ion binding"/>
    <property type="evidence" value="ECO:0007669"/>
    <property type="project" value="UniProtKB-KW"/>
</dbReference>
<dbReference type="InterPro" id="IPR051395">
    <property type="entry name" value="Cytochrome_c_Peroxidase/MauG"/>
</dbReference>
<accession>A0A858QAX3</accession>
<dbReference type="SUPFAM" id="SSF46626">
    <property type="entry name" value="Cytochrome c"/>
    <property type="match status" value="2"/>
</dbReference>
<dbReference type="PROSITE" id="PS51007">
    <property type="entry name" value="CYTC"/>
    <property type="match status" value="2"/>
</dbReference>
<dbReference type="GO" id="GO:0009055">
    <property type="term" value="F:electron transfer activity"/>
    <property type="evidence" value="ECO:0007669"/>
    <property type="project" value="InterPro"/>
</dbReference>
<keyword evidence="3 7" id="KW-0479">Metal-binding</keyword>
<evidence type="ECO:0000256" key="7">
    <source>
        <dbReference type="PROSITE-ProRule" id="PRU00433"/>
    </source>
</evidence>
<evidence type="ECO:0000256" key="1">
    <source>
        <dbReference type="ARBA" id="ARBA00004196"/>
    </source>
</evidence>
<gene>
    <name evidence="10" type="ORF">GNH96_13350</name>
</gene>
<feature type="chain" id="PRO_5032843373" evidence="8">
    <location>
        <begin position="23"/>
        <end position="390"/>
    </location>
</feature>
<dbReference type="Gene3D" id="1.10.760.10">
    <property type="entry name" value="Cytochrome c-like domain"/>
    <property type="match status" value="2"/>
</dbReference>
<keyword evidence="11" id="KW-1185">Reference proteome</keyword>
<evidence type="ECO:0000256" key="6">
    <source>
        <dbReference type="ARBA" id="ARBA00023004"/>
    </source>
</evidence>
<keyword evidence="5" id="KW-0560">Oxidoreductase</keyword>
<evidence type="ECO:0000313" key="11">
    <source>
        <dbReference type="Proteomes" id="UP000503004"/>
    </source>
</evidence>
<dbReference type="GO" id="GO:0004130">
    <property type="term" value="F:cytochrome-c peroxidase activity"/>
    <property type="evidence" value="ECO:0007669"/>
    <property type="project" value="TreeGrafter"/>
</dbReference>
<dbReference type="KEGG" id="metu:GNH96_13350"/>
<evidence type="ECO:0000256" key="2">
    <source>
        <dbReference type="ARBA" id="ARBA00022617"/>
    </source>
</evidence>
<evidence type="ECO:0000313" key="10">
    <source>
        <dbReference type="EMBL" id="QJD30854.1"/>
    </source>
</evidence>
<feature type="signal peptide" evidence="8">
    <location>
        <begin position="1"/>
        <end position="22"/>
    </location>
</feature>
<comment type="subcellular location">
    <subcellularLocation>
        <location evidence="1">Cell envelope</location>
    </subcellularLocation>
</comment>
<proteinExistence type="predicted"/>
<organism evidence="10 11">
    <name type="scientific">Methylococcus geothermalis</name>
    <dbReference type="NCBI Taxonomy" id="2681310"/>
    <lineage>
        <taxon>Bacteria</taxon>
        <taxon>Pseudomonadati</taxon>
        <taxon>Pseudomonadota</taxon>
        <taxon>Gammaproteobacteria</taxon>
        <taxon>Methylococcales</taxon>
        <taxon>Methylococcaceae</taxon>
        <taxon>Methylococcus</taxon>
    </lineage>
</organism>
<reference evidence="11" key="1">
    <citation type="submission" date="2019-12" db="EMBL/GenBank/DDBJ databases">
        <authorList>
            <person name="Awala S.I."/>
            <person name="Rhee S.K."/>
        </authorList>
    </citation>
    <scope>NUCLEOTIDE SEQUENCE [LARGE SCALE GENOMIC DNA]</scope>
    <source>
        <strain evidence="11">IM1</strain>
    </source>
</reference>